<protein>
    <submittedName>
        <fullName evidence="1">Uncharacterized protein</fullName>
    </submittedName>
</protein>
<dbReference type="AlphaFoldDB" id="A0AAD5XG97"/>
<dbReference type="GO" id="GO:0008237">
    <property type="term" value="F:metallopeptidase activity"/>
    <property type="evidence" value="ECO:0007669"/>
    <property type="project" value="InterPro"/>
</dbReference>
<keyword evidence="2" id="KW-1185">Reference proteome</keyword>
<accession>A0AAD5XG97</accession>
<dbReference type="InterPro" id="IPR024079">
    <property type="entry name" value="MetalloPept_cat_dom_sf"/>
</dbReference>
<dbReference type="Gene3D" id="3.40.390.10">
    <property type="entry name" value="Collagenase (Catalytic Domain)"/>
    <property type="match status" value="1"/>
</dbReference>
<evidence type="ECO:0000313" key="2">
    <source>
        <dbReference type="Proteomes" id="UP001211907"/>
    </source>
</evidence>
<evidence type="ECO:0000313" key="1">
    <source>
        <dbReference type="EMBL" id="KAJ3131745.1"/>
    </source>
</evidence>
<comment type="caution">
    <text evidence="1">The sequence shown here is derived from an EMBL/GenBank/DDBJ whole genome shotgun (WGS) entry which is preliminary data.</text>
</comment>
<dbReference type="Proteomes" id="UP001211907">
    <property type="component" value="Unassembled WGS sequence"/>
</dbReference>
<dbReference type="InterPro" id="IPR019026">
    <property type="entry name" value="Peptidase_M64_IgA"/>
</dbReference>
<dbReference type="Pfam" id="PF09471">
    <property type="entry name" value="Peptidase_M64"/>
    <property type="match status" value="1"/>
</dbReference>
<sequence>MWNGGVFDAVLPLYNIWAVFVASKERGIGVGGVPKDTAFGLYRDGIELRGIYPSKPEIARTVCKATGPSGCDYPSLIANDPYYGGLGGEFTIGTSSHTTGTLVLRHEFGHTMINVGEEYDGGEVYSGCNAARKLEKVGWKKWLTAGEDAVLNEKRDVLLVQDYSWYNLANGPYILNFTNDGLFDRWCLLISVSGVESADSLQVFLDGTPLNWTTRGLLDRQFYDWYDNLNGFAKGPHYLEFRQGFPPTNNSHPIRQLCSVSLHEYAAESQYHFDPNFIGAFPTYSSSGWKTYRPTHELCLMRNMSSQTFCPVCKEGLLLQLMRQVSLIDGIETKCTQQPQSQKIELEVEEPPNNNMYIAKLNLVPFAHMREPGKRVKDEHFVINWFKNGKEQGEFDGLEEILLNENEMQSGDWTVRVELQTPIVRHDPDQLLVSQERIVHEFSNN</sequence>
<gene>
    <name evidence="1" type="ORF">HK100_006058</name>
</gene>
<organism evidence="1 2">
    <name type="scientific">Physocladia obscura</name>
    <dbReference type="NCBI Taxonomy" id="109957"/>
    <lineage>
        <taxon>Eukaryota</taxon>
        <taxon>Fungi</taxon>
        <taxon>Fungi incertae sedis</taxon>
        <taxon>Chytridiomycota</taxon>
        <taxon>Chytridiomycota incertae sedis</taxon>
        <taxon>Chytridiomycetes</taxon>
        <taxon>Chytridiales</taxon>
        <taxon>Chytriomycetaceae</taxon>
        <taxon>Physocladia</taxon>
    </lineage>
</organism>
<reference evidence="1" key="1">
    <citation type="submission" date="2020-05" db="EMBL/GenBank/DDBJ databases">
        <title>Phylogenomic resolution of chytrid fungi.</title>
        <authorList>
            <person name="Stajich J.E."/>
            <person name="Amses K."/>
            <person name="Simmons R."/>
            <person name="Seto K."/>
            <person name="Myers J."/>
            <person name="Bonds A."/>
            <person name="Quandt C.A."/>
            <person name="Barry K."/>
            <person name="Liu P."/>
            <person name="Grigoriev I."/>
            <person name="Longcore J.E."/>
            <person name="James T.Y."/>
        </authorList>
    </citation>
    <scope>NUCLEOTIDE SEQUENCE</scope>
    <source>
        <strain evidence="1">JEL0513</strain>
    </source>
</reference>
<proteinExistence type="predicted"/>
<name>A0AAD5XG97_9FUNG</name>
<dbReference type="EMBL" id="JADGJH010000281">
    <property type="protein sequence ID" value="KAJ3131745.1"/>
    <property type="molecule type" value="Genomic_DNA"/>
</dbReference>